<evidence type="ECO:0000313" key="1">
    <source>
        <dbReference type="EMBL" id="QRW15848.1"/>
    </source>
</evidence>
<proteinExistence type="predicted"/>
<dbReference type="AlphaFoldDB" id="A0A8H8NP63"/>
<gene>
    <name evidence="1" type="ORF">RhiXN_03849</name>
</gene>
<dbReference type="Proteomes" id="UP000650533">
    <property type="component" value="Chromosome 1"/>
</dbReference>
<name>A0A8H8NP63_9AGAM</name>
<dbReference type="KEGG" id="rsx:RhiXN_03849"/>
<dbReference type="CDD" id="cd00048">
    <property type="entry name" value="DSRM_SF"/>
    <property type="match status" value="1"/>
</dbReference>
<dbReference type="RefSeq" id="XP_043176085.1">
    <property type="nucleotide sequence ID" value="XM_043323666.1"/>
</dbReference>
<reference evidence="1" key="1">
    <citation type="submission" date="2020-05" db="EMBL/GenBank/DDBJ databases">
        <title>Evolutionary and genomic comparisons of hybrid uninucleate and nonhybrid Rhizoctonia fungi.</title>
        <authorList>
            <person name="Li C."/>
            <person name="Chen X."/>
        </authorList>
    </citation>
    <scope>NUCLEOTIDE SEQUENCE</scope>
    <source>
        <strain evidence="1">AG-1 IA</strain>
    </source>
</reference>
<dbReference type="EMBL" id="CP059658">
    <property type="protein sequence ID" value="QRW15848.1"/>
    <property type="molecule type" value="Genomic_DNA"/>
</dbReference>
<sequence>MTPTHQIGKVALSKMTSVCAYPMDKLDLAHQNMRTRRAELVLRCDRCQLARRINMLIAPFIEPYPRHHYVPYRRTREPTWLEALNDWKVKSGSQIRWIDELRREKDNRAVHTATPVLTCVVYERPAEDVQMHLRCASWSPLEALNGVKSAVKARLGAKVLLNIYGLIEDNRIEGTHNRFSVMNISYTYRLESWAATEYRGEAMSKREAQQAAAERLLRGENYCMFIVNSNANGARRQ</sequence>
<accession>A0A8H8NP63</accession>
<organism evidence="1 2">
    <name type="scientific">Rhizoctonia solani</name>
    <dbReference type="NCBI Taxonomy" id="456999"/>
    <lineage>
        <taxon>Eukaryota</taxon>
        <taxon>Fungi</taxon>
        <taxon>Dikarya</taxon>
        <taxon>Basidiomycota</taxon>
        <taxon>Agaricomycotina</taxon>
        <taxon>Agaricomycetes</taxon>
        <taxon>Cantharellales</taxon>
        <taxon>Ceratobasidiaceae</taxon>
        <taxon>Rhizoctonia</taxon>
    </lineage>
</organism>
<dbReference type="GeneID" id="67026129"/>
<evidence type="ECO:0000313" key="2">
    <source>
        <dbReference type="Proteomes" id="UP000650533"/>
    </source>
</evidence>
<protein>
    <submittedName>
        <fullName evidence="1">Uncharacterized protein</fullName>
    </submittedName>
</protein>